<evidence type="ECO:0000256" key="1">
    <source>
        <dbReference type="SAM" id="MobiDB-lite"/>
    </source>
</evidence>
<protein>
    <submittedName>
        <fullName evidence="2">Uncharacterized protein</fullName>
    </submittedName>
</protein>
<evidence type="ECO:0000313" key="3">
    <source>
        <dbReference type="Proteomes" id="UP000821853"/>
    </source>
</evidence>
<dbReference type="AlphaFoldDB" id="A0A9J6GCJ3"/>
<gene>
    <name evidence="2" type="ORF">HPB48_009786</name>
</gene>
<feature type="compositionally biased region" description="Polar residues" evidence="1">
    <location>
        <begin position="91"/>
        <end position="103"/>
    </location>
</feature>
<reference evidence="2 3" key="1">
    <citation type="journal article" date="2020" name="Cell">
        <title>Large-Scale Comparative Analyses of Tick Genomes Elucidate Their Genetic Diversity and Vector Capacities.</title>
        <authorList>
            <consortium name="Tick Genome and Microbiome Consortium (TIGMIC)"/>
            <person name="Jia N."/>
            <person name="Wang J."/>
            <person name="Shi W."/>
            <person name="Du L."/>
            <person name="Sun Y."/>
            <person name="Zhan W."/>
            <person name="Jiang J.F."/>
            <person name="Wang Q."/>
            <person name="Zhang B."/>
            <person name="Ji P."/>
            <person name="Bell-Sakyi L."/>
            <person name="Cui X.M."/>
            <person name="Yuan T.T."/>
            <person name="Jiang B.G."/>
            <person name="Yang W.F."/>
            <person name="Lam T.T."/>
            <person name="Chang Q.C."/>
            <person name="Ding S.J."/>
            <person name="Wang X.J."/>
            <person name="Zhu J.G."/>
            <person name="Ruan X.D."/>
            <person name="Zhao L."/>
            <person name="Wei J.T."/>
            <person name="Ye R.Z."/>
            <person name="Que T.C."/>
            <person name="Du C.H."/>
            <person name="Zhou Y.H."/>
            <person name="Cheng J.X."/>
            <person name="Dai P.F."/>
            <person name="Guo W.B."/>
            <person name="Han X.H."/>
            <person name="Huang E.J."/>
            <person name="Li L.F."/>
            <person name="Wei W."/>
            <person name="Gao Y.C."/>
            <person name="Liu J.Z."/>
            <person name="Shao H.Z."/>
            <person name="Wang X."/>
            <person name="Wang C.C."/>
            <person name="Yang T.C."/>
            <person name="Huo Q.B."/>
            <person name="Li W."/>
            <person name="Chen H.Y."/>
            <person name="Chen S.E."/>
            <person name="Zhou L.G."/>
            <person name="Ni X.B."/>
            <person name="Tian J.H."/>
            <person name="Sheng Y."/>
            <person name="Liu T."/>
            <person name="Pan Y.S."/>
            <person name="Xia L.Y."/>
            <person name="Li J."/>
            <person name="Zhao F."/>
            <person name="Cao W.C."/>
        </authorList>
    </citation>
    <scope>NUCLEOTIDE SEQUENCE [LARGE SCALE GENOMIC DNA]</scope>
    <source>
        <strain evidence="2">HaeL-2018</strain>
    </source>
</reference>
<proteinExistence type="predicted"/>
<dbReference type="Proteomes" id="UP000821853">
    <property type="component" value="Chromosome 4"/>
</dbReference>
<comment type="caution">
    <text evidence="2">The sequence shown here is derived from an EMBL/GenBank/DDBJ whole genome shotgun (WGS) entry which is preliminary data.</text>
</comment>
<accession>A0A9J6GCJ3</accession>
<evidence type="ECO:0000313" key="2">
    <source>
        <dbReference type="EMBL" id="KAH9372529.1"/>
    </source>
</evidence>
<organism evidence="2 3">
    <name type="scientific">Haemaphysalis longicornis</name>
    <name type="common">Bush tick</name>
    <dbReference type="NCBI Taxonomy" id="44386"/>
    <lineage>
        <taxon>Eukaryota</taxon>
        <taxon>Metazoa</taxon>
        <taxon>Ecdysozoa</taxon>
        <taxon>Arthropoda</taxon>
        <taxon>Chelicerata</taxon>
        <taxon>Arachnida</taxon>
        <taxon>Acari</taxon>
        <taxon>Parasitiformes</taxon>
        <taxon>Ixodida</taxon>
        <taxon>Ixodoidea</taxon>
        <taxon>Ixodidae</taxon>
        <taxon>Haemaphysalinae</taxon>
        <taxon>Haemaphysalis</taxon>
    </lineage>
</organism>
<feature type="region of interest" description="Disordered" evidence="1">
    <location>
        <begin position="77"/>
        <end position="103"/>
    </location>
</feature>
<name>A0A9J6GCJ3_HAELO</name>
<keyword evidence="3" id="KW-1185">Reference proteome</keyword>
<sequence length="103" mass="11169">MSSVLWFVFDAITQVTKRQPAPQVLACVESVVSSMAKRRMIVRTTGRSTACVVSMSVTSLSSLSARRKRITGKIARNGNYPEQLPTPVAGKSTNITQGETLPE</sequence>
<dbReference type="VEuPathDB" id="VectorBase:HLOH_056917"/>
<dbReference type="EMBL" id="JABSTR010000006">
    <property type="protein sequence ID" value="KAH9372529.1"/>
    <property type="molecule type" value="Genomic_DNA"/>
</dbReference>